<keyword evidence="2 6" id="KW-0819">tRNA processing</keyword>
<evidence type="ECO:0000313" key="8">
    <source>
        <dbReference type="EMBL" id="SEO23846.1"/>
    </source>
</evidence>
<comment type="subcellular location">
    <subcellularLocation>
        <location evidence="6">Cytoplasm</location>
    </subcellularLocation>
</comment>
<dbReference type="SUPFAM" id="SSF53098">
    <property type="entry name" value="Ribonuclease H-like"/>
    <property type="match status" value="1"/>
</dbReference>
<dbReference type="Gene3D" id="3.30.420.10">
    <property type="entry name" value="Ribonuclease H-like superfamily/Ribonuclease H"/>
    <property type="match status" value="1"/>
</dbReference>
<name>A0A1H8N2V7_9GAMM</name>
<comment type="similarity">
    <text evidence="6">Belongs to the RNase D family.</text>
</comment>
<dbReference type="SMART" id="SM00341">
    <property type="entry name" value="HRDC"/>
    <property type="match status" value="1"/>
</dbReference>
<keyword evidence="1 6" id="KW-0963">Cytoplasm</keyword>
<dbReference type="SMART" id="SM00474">
    <property type="entry name" value="35EXOc"/>
    <property type="match status" value="1"/>
</dbReference>
<comment type="catalytic activity">
    <reaction evidence="6">
        <text>Exonucleolytic cleavage that removes extra residues from the 3'-terminus of tRNA to produce 5'-mononucleotides.</text>
        <dbReference type="EC" id="3.1.13.5"/>
    </reaction>
</comment>
<comment type="cofactor">
    <cofactor evidence="6">
        <name>a divalent metal cation</name>
        <dbReference type="ChEBI" id="CHEBI:60240"/>
    </cofactor>
</comment>
<dbReference type="GO" id="GO:0042780">
    <property type="term" value="P:tRNA 3'-end processing"/>
    <property type="evidence" value="ECO:0007669"/>
    <property type="project" value="UniProtKB-UniRule"/>
</dbReference>
<dbReference type="HAMAP" id="MF_01899">
    <property type="entry name" value="RNase_D"/>
    <property type="match status" value="1"/>
</dbReference>
<organism evidence="8 9">
    <name type="scientific">Vreelandella aquamarina</name>
    <dbReference type="NCBI Taxonomy" id="77097"/>
    <lineage>
        <taxon>Bacteria</taxon>
        <taxon>Pseudomonadati</taxon>
        <taxon>Pseudomonadota</taxon>
        <taxon>Gammaproteobacteria</taxon>
        <taxon>Oceanospirillales</taxon>
        <taxon>Halomonadaceae</taxon>
        <taxon>Vreelandella</taxon>
    </lineage>
</organism>
<evidence type="ECO:0000256" key="5">
    <source>
        <dbReference type="ARBA" id="ARBA00022839"/>
    </source>
</evidence>
<sequence>MLIINASADAVVPTRKIALSSSTSALYQWIDSAEALDAACEQVSGASVIALDTEFFRENTFFPIPALIQFASHEVAYLVDPLSTPCTNAFKALLQNSAVKLLHACSEDLEVFQRWAGVLPTPLVDTQVAQAFLGENPGMGYQKLVEHWVGETLPKEETRSNWLERPLTSSQCEYAALDVIYLLKVWQLQAEKLDALGRREWLDSECASLIEQAGRSVENDGQWYTRQRQLWRLTPRQLEAYRLMTIWREGETRRRDLPRNWLVSDKLLFVVAEKMPKNRYELVEVEGIKPPLVKKEGDALLALVKQAQHCPESDLPTRWPDPMQPAFKRRFKAIKGVVAEKAAALNIAPEMLLRRRDIEALVMQRLAHQPLQELSGWRDTCLTQAIHQALEESSL</sequence>
<dbReference type="GO" id="GO:0033890">
    <property type="term" value="F:ribonuclease D activity"/>
    <property type="evidence" value="ECO:0007669"/>
    <property type="project" value="UniProtKB-UniRule"/>
</dbReference>
<dbReference type="InterPro" id="IPR048579">
    <property type="entry name" value="RNAseD_HRDC_C"/>
</dbReference>
<dbReference type="InterPro" id="IPR036397">
    <property type="entry name" value="RNaseH_sf"/>
</dbReference>
<evidence type="ECO:0000256" key="2">
    <source>
        <dbReference type="ARBA" id="ARBA00022694"/>
    </source>
</evidence>
<keyword evidence="5 6" id="KW-0269">Exonuclease</keyword>
<dbReference type="GO" id="GO:0000166">
    <property type="term" value="F:nucleotide binding"/>
    <property type="evidence" value="ECO:0007669"/>
    <property type="project" value="InterPro"/>
</dbReference>
<dbReference type="Pfam" id="PF01612">
    <property type="entry name" value="DNA_pol_A_exo1"/>
    <property type="match status" value="1"/>
</dbReference>
<protein>
    <recommendedName>
        <fullName evidence="6">Ribonuclease D</fullName>
        <shortName evidence="6">RNase D</shortName>
        <ecNumber evidence="6">3.1.13.5</ecNumber>
    </recommendedName>
</protein>
<dbReference type="GO" id="GO:0003676">
    <property type="term" value="F:nucleic acid binding"/>
    <property type="evidence" value="ECO:0007669"/>
    <property type="project" value="InterPro"/>
</dbReference>
<gene>
    <name evidence="6" type="primary">rnd</name>
    <name evidence="8" type="ORF">SAMN04490369_10587</name>
</gene>
<keyword evidence="3 6" id="KW-0540">Nuclease</keyword>
<dbReference type="InterPro" id="IPR012337">
    <property type="entry name" value="RNaseH-like_sf"/>
</dbReference>
<reference evidence="8 9" key="1">
    <citation type="submission" date="2016-10" db="EMBL/GenBank/DDBJ databases">
        <authorList>
            <person name="de Groot N.N."/>
        </authorList>
    </citation>
    <scope>NUCLEOTIDE SEQUENCE [LARGE SCALE GENOMIC DNA]</scope>
    <source>
        <strain evidence="8 9">558</strain>
    </source>
</reference>
<dbReference type="InterPro" id="IPR002121">
    <property type="entry name" value="HRDC_dom"/>
</dbReference>
<evidence type="ECO:0000256" key="1">
    <source>
        <dbReference type="ARBA" id="ARBA00022490"/>
    </source>
</evidence>
<dbReference type="Pfam" id="PF00570">
    <property type="entry name" value="HRDC"/>
    <property type="match status" value="1"/>
</dbReference>
<dbReference type="SUPFAM" id="SSF47819">
    <property type="entry name" value="HRDC-like"/>
    <property type="match status" value="2"/>
</dbReference>
<keyword evidence="4 6" id="KW-0378">Hydrolase</keyword>
<evidence type="ECO:0000256" key="3">
    <source>
        <dbReference type="ARBA" id="ARBA00022722"/>
    </source>
</evidence>
<evidence type="ECO:0000313" key="9">
    <source>
        <dbReference type="Proteomes" id="UP000199493"/>
    </source>
</evidence>
<dbReference type="Proteomes" id="UP000199493">
    <property type="component" value="Unassembled WGS sequence"/>
</dbReference>
<dbReference type="EMBL" id="FODB01000058">
    <property type="protein sequence ID" value="SEO23846.1"/>
    <property type="molecule type" value="Genomic_DNA"/>
</dbReference>
<dbReference type="CDD" id="cd06142">
    <property type="entry name" value="RNaseD_exo"/>
    <property type="match status" value="1"/>
</dbReference>
<evidence type="ECO:0000259" key="7">
    <source>
        <dbReference type="PROSITE" id="PS50967"/>
    </source>
</evidence>
<feature type="domain" description="HRDC" evidence="7">
    <location>
        <begin position="234"/>
        <end position="314"/>
    </location>
</feature>
<dbReference type="Pfam" id="PF21293">
    <property type="entry name" value="RNAseD_HRDC_C"/>
    <property type="match status" value="1"/>
</dbReference>
<dbReference type="InterPro" id="IPR010997">
    <property type="entry name" value="HRDC-like_sf"/>
</dbReference>
<evidence type="ECO:0000256" key="6">
    <source>
        <dbReference type="HAMAP-Rule" id="MF_01899"/>
    </source>
</evidence>
<dbReference type="STRING" id="77097.SAMN04490369_10587"/>
<proteinExistence type="inferred from homology"/>
<dbReference type="NCBIfam" id="TIGR01388">
    <property type="entry name" value="rnd"/>
    <property type="match status" value="1"/>
</dbReference>
<dbReference type="InterPro" id="IPR044876">
    <property type="entry name" value="HRDC_dom_sf"/>
</dbReference>
<dbReference type="PROSITE" id="PS50967">
    <property type="entry name" value="HRDC"/>
    <property type="match status" value="1"/>
</dbReference>
<dbReference type="InterPro" id="IPR006292">
    <property type="entry name" value="RNase_D"/>
</dbReference>
<dbReference type="InterPro" id="IPR002562">
    <property type="entry name" value="3'-5'_exonuclease_dom"/>
</dbReference>
<dbReference type="Gene3D" id="1.10.150.80">
    <property type="entry name" value="HRDC domain"/>
    <property type="match status" value="2"/>
</dbReference>
<dbReference type="GO" id="GO:0005737">
    <property type="term" value="C:cytoplasm"/>
    <property type="evidence" value="ECO:0007669"/>
    <property type="project" value="UniProtKB-SubCell"/>
</dbReference>
<dbReference type="GO" id="GO:0008408">
    <property type="term" value="F:3'-5' exonuclease activity"/>
    <property type="evidence" value="ECO:0007669"/>
    <property type="project" value="InterPro"/>
</dbReference>
<dbReference type="PANTHER" id="PTHR47649">
    <property type="entry name" value="RIBONUCLEASE D"/>
    <property type="match status" value="1"/>
</dbReference>
<dbReference type="AlphaFoldDB" id="A0A1H8N2V7"/>
<accession>A0A1H8N2V7</accession>
<dbReference type="EC" id="3.1.13.5" evidence="6"/>
<dbReference type="PANTHER" id="PTHR47649:SF1">
    <property type="entry name" value="RIBONUCLEASE D"/>
    <property type="match status" value="1"/>
</dbReference>
<dbReference type="InterPro" id="IPR051086">
    <property type="entry name" value="RNase_D-like"/>
</dbReference>
<comment type="function">
    <text evidence="6">Exonuclease involved in the 3' processing of various precursor tRNAs. Initiates hydrolysis at the 3'-terminus of an RNA molecule and releases 5'-mononucleotides.</text>
</comment>
<evidence type="ECO:0000256" key="4">
    <source>
        <dbReference type="ARBA" id="ARBA00022801"/>
    </source>
</evidence>